<feature type="compositionally biased region" description="Low complexity" evidence="1">
    <location>
        <begin position="201"/>
        <end position="212"/>
    </location>
</feature>
<keyword evidence="3" id="KW-1185">Reference proteome</keyword>
<reference evidence="2" key="1">
    <citation type="journal article" date="2021" name="Proc. Natl. Acad. Sci. U.S.A.">
        <title>Three genomes in the algal genus Volvox reveal the fate of a haploid sex-determining region after a transition to homothallism.</title>
        <authorList>
            <person name="Yamamoto K."/>
            <person name="Hamaji T."/>
            <person name="Kawai-Toyooka H."/>
            <person name="Matsuzaki R."/>
            <person name="Takahashi F."/>
            <person name="Nishimura Y."/>
            <person name="Kawachi M."/>
            <person name="Noguchi H."/>
            <person name="Minakuchi Y."/>
            <person name="Umen J.G."/>
            <person name="Toyoda A."/>
            <person name="Nozaki H."/>
        </authorList>
    </citation>
    <scope>NUCLEOTIDE SEQUENCE</scope>
    <source>
        <strain evidence="2">NIES-3780</strain>
    </source>
</reference>
<evidence type="ECO:0000256" key="1">
    <source>
        <dbReference type="SAM" id="MobiDB-lite"/>
    </source>
</evidence>
<gene>
    <name evidence="2" type="ORF">Vafri_7458</name>
</gene>
<protein>
    <submittedName>
        <fullName evidence="2">Uncharacterized protein</fullName>
    </submittedName>
</protein>
<organism evidence="2 3">
    <name type="scientific">Volvox africanus</name>
    <dbReference type="NCBI Taxonomy" id="51714"/>
    <lineage>
        <taxon>Eukaryota</taxon>
        <taxon>Viridiplantae</taxon>
        <taxon>Chlorophyta</taxon>
        <taxon>core chlorophytes</taxon>
        <taxon>Chlorophyceae</taxon>
        <taxon>CS clade</taxon>
        <taxon>Chlamydomonadales</taxon>
        <taxon>Volvocaceae</taxon>
        <taxon>Volvox</taxon>
    </lineage>
</organism>
<feature type="compositionally biased region" description="Low complexity" evidence="1">
    <location>
        <begin position="604"/>
        <end position="629"/>
    </location>
</feature>
<feature type="compositionally biased region" description="Polar residues" evidence="1">
    <location>
        <begin position="435"/>
        <end position="450"/>
    </location>
</feature>
<dbReference type="EMBL" id="BNCO01000011">
    <property type="protein sequence ID" value="GIL51477.1"/>
    <property type="molecule type" value="Genomic_DNA"/>
</dbReference>
<dbReference type="GO" id="GO:0005815">
    <property type="term" value="C:microtubule organizing center"/>
    <property type="evidence" value="ECO:0007669"/>
    <property type="project" value="TreeGrafter"/>
</dbReference>
<dbReference type="AlphaFoldDB" id="A0A8J4B0H3"/>
<evidence type="ECO:0000313" key="3">
    <source>
        <dbReference type="Proteomes" id="UP000747399"/>
    </source>
</evidence>
<proteinExistence type="predicted"/>
<feature type="compositionally biased region" description="Polar residues" evidence="1">
    <location>
        <begin position="554"/>
        <end position="568"/>
    </location>
</feature>
<dbReference type="PANTHER" id="PTHR15732:SF4">
    <property type="entry name" value="PROTEIN MOONRAKER"/>
    <property type="match status" value="1"/>
</dbReference>
<dbReference type="GO" id="GO:1905508">
    <property type="term" value="P:protein localization to microtubule organizing center"/>
    <property type="evidence" value="ECO:0007669"/>
    <property type="project" value="TreeGrafter"/>
</dbReference>
<comment type="caution">
    <text evidence="2">The sequence shown here is derived from an EMBL/GenBank/DDBJ whole genome shotgun (WGS) entry which is preliminary data.</text>
</comment>
<dbReference type="PANTHER" id="PTHR15732">
    <property type="entry name" value="PROTEIN MOONRAKER"/>
    <property type="match status" value="1"/>
</dbReference>
<evidence type="ECO:0000313" key="2">
    <source>
        <dbReference type="EMBL" id="GIL51477.1"/>
    </source>
</evidence>
<feature type="region of interest" description="Disordered" evidence="1">
    <location>
        <begin position="159"/>
        <end position="214"/>
    </location>
</feature>
<feature type="region of interest" description="Disordered" evidence="1">
    <location>
        <begin position="892"/>
        <end position="926"/>
    </location>
</feature>
<feature type="compositionally biased region" description="Low complexity" evidence="1">
    <location>
        <begin position="734"/>
        <end position="761"/>
    </location>
</feature>
<feature type="compositionally biased region" description="Polar residues" evidence="1">
    <location>
        <begin position="576"/>
        <end position="589"/>
    </location>
</feature>
<dbReference type="Proteomes" id="UP000747399">
    <property type="component" value="Unassembled WGS sequence"/>
</dbReference>
<feature type="compositionally biased region" description="Low complexity" evidence="1">
    <location>
        <begin position="388"/>
        <end position="398"/>
    </location>
</feature>
<feature type="region of interest" description="Disordered" evidence="1">
    <location>
        <begin position="551"/>
        <end position="676"/>
    </location>
</feature>
<feature type="region of interest" description="Disordered" evidence="1">
    <location>
        <begin position="428"/>
        <end position="480"/>
    </location>
</feature>
<sequence>MDLEQFIGNRELLERLSREYELLKASGADVNYAAWVRQRLRDAAGELAATSIGADARNVDVQRSDSYEILADGAAPTTAISGQSALPEVAATVDIPAQQLAFSRRSGPAGAPIPATQLVRSGGAPTKLENAWFLRGEGTDPASGALATAIYGPSAQVSSMTAPTLPRAAKGSRNKASKRVVIISPRKSPLQPPQRTSPNHPRQQQQSVQSSPRVRKLFTRVESGPFSAKPDTYVHPQVRAHRTPSAIMRPDWVNAASLQAALRRASSAIPHLQAAAARERRLALSTALARQTLAAGLGQDEARAVALYGSSPTAAVAQAAQYDHVLQVARQLAQQNEQLALAVQLNSAQLAQQQAILESALQQQSQKQRVPNQAATVTVGQEPAGTVASSAKVGAGSSPPRWSLRGGSTGPAAAFRQGKNDFFVTKPTHGPPVSNVGTSKSPNKAGTRSRSPAMPTMTEAMPTGAASIGTTAAERERSSRRDALKALLKQVLGSAGLAGGKEGRRRLATSMSEAEKLVAAIHSLARTKAGADGTGDREVAKTAPQAVRALAVAETQTSRPVSVASGSVQGAPEATTGAQARTSRQSSHPASLVGSHSAASNKDAASAGTAPGPSSRSLSRQGSGLTSGSAGSEPQSAAGSGMAPKGQTPLAPATRTGSSGPSEAGAPSNSASEVGLKLPGDAKDVLFPSASSSTAREASARTASLASSPAAQRSQTALVPESSKRTSASKHSEATTTTSAKASRPSGSAAARAQAPSTAAGGVARGTLPLQGIAVESLEDQVQQIVERDAAAAAEVVRLQKLDALEQRLHSMVNRVETKFARVLQPIQLHVQQAGTPGPSAWGLHPSGIPPGIKGSVDVGPEPIAAARATGEASLAAVAAAVAAAAGARSGVGSSHSDVPGAGPARLGPGVSSGRNYGGAGTNRAEVMSPRSAGMSVLELQRMLIDLNRMESKEQEIRRKWFFDSKASQQQRGRVAHPIVVRDGQLSTLDPDDLAAVPPPLPLAPHSGRAISPHPIHRSIPQPPTESALATVAVDTSRRTFSGTSTGPLRDAAVGSSGFDALSVQAQDGTVTADQALGDPISDTRLESVLRGRRRFLRAQKLADGDLLEAAVPSLNPVQIMEDLTDALLDELLHEQAQDLAGLCDYLGEHMFMDEFDLSDDDEGR</sequence>
<feature type="region of interest" description="Disordered" evidence="1">
    <location>
        <begin position="388"/>
        <end position="411"/>
    </location>
</feature>
<accession>A0A8J4B0H3</accession>
<dbReference type="InterPro" id="IPR031447">
    <property type="entry name" value="MNR"/>
</dbReference>
<feature type="compositionally biased region" description="Low complexity" evidence="1">
    <location>
        <begin position="657"/>
        <end position="673"/>
    </location>
</feature>
<feature type="region of interest" description="Disordered" evidence="1">
    <location>
        <begin position="698"/>
        <end position="763"/>
    </location>
</feature>
<name>A0A8J4B0H3_9CHLO</name>
<feature type="compositionally biased region" description="Low complexity" evidence="1">
    <location>
        <begin position="698"/>
        <end position="711"/>
    </location>
</feature>